<keyword evidence="1" id="KW-0812">Transmembrane</keyword>
<dbReference type="AlphaFoldDB" id="A0A7G6E4X3"/>
<proteinExistence type="predicted"/>
<evidence type="ECO:0000259" key="2">
    <source>
        <dbReference type="Pfam" id="PF13485"/>
    </source>
</evidence>
<accession>A0A7G6E4X3</accession>
<evidence type="ECO:0000313" key="4">
    <source>
        <dbReference type="Proteomes" id="UP000515847"/>
    </source>
</evidence>
<keyword evidence="4" id="KW-1185">Reference proteome</keyword>
<organism evidence="3 4">
    <name type="scientific">Thermanaerosceptrum fracticalcis</name>
    <dbReference type="NCBI Taxonomy" id="1712410"/>
    <lineage>
        <taxon>Bacteria</taxon>
        <taxon>Bacillati</taxon>
        <taxon>Bacillota</taxon>
        <taxon>Clostridia</taxon>
        <taxon>Eubacteriales</taxon>
        <taxon>Peptococcaceae</taxon>
        <taxon>Thermanaerosceptrum</taxon>
    </lineage>
</organism>
<evidence type="ECO:0000313" key="3">
    <source>
        <dbReference type="EMBL" id="QNB47127.1"/>
    </source>
</evidence>
<protein>
    <recommendedName>
        <fullName evidence="2">Peptidase MA-like domain-containing protein</fullName>
    </recommendedName>
</protein>
<keyword evidence="1" id="KW-1133">Transmembrane helix</keyword>
<gene>
    <name evidence="3" type="ORF">BR63_12895</name>
</gene>
<evidence type="ECO:0000256" key="1">
    <source>
        <dbReference type="SAM" id="Phobius"/>
    </source>
</evidence>
<keyword evidence="1" id="KW-0472">Membrane</keyword>
<sequence length="305" mass="34913">MDCAPLAERRRKEMANLATVNNKSVIAVLIFFIIVSSFTGRGWAEIRTLPYQILKKGISLYVNYQTKDFEVKESHNFIVKYTSADADMAGLITETAETYYHQVGKYLGYNPPAQKIPLIIYPDSDSFNDSFGMKGDKSAVGVYWAGSIRLLSPHAWLPRELPGPEREVLFKKDGPLSHELTHLFIDYQTKGNYTRWLTEGIAQYVEREITGFTLDEPLRSKRSKLYPLTSLDGEFDQQPDQILAYWQSLKTVDYLIDHYGPEKIHELLKALAQGFRINEAFSKVYGINLSTLEKNVKDYIDTETI</sequence>
<dbReference type="Pfam" id="PF13485">
    <property type="entry name" value="Peptidase_MA_2"/>
    <property type="match status" value="1"/>
</dbReference>
<dbReference type="Proteomes" id="UP000515847">
    <property type="component" value="Chromosome"/>
</dbReference>
<name>A0A7G6E4X3_THEFR</name>
<feature type="domain" description="Peptidase MA-like" evidence="2">
    <location>
        <begin position="176"/>
        <end position="300"/>
    </location>
</feature>
<feature type="transmembrane region" description="Helical" evidence="1">
    <location>
        <begin position="24"/>
        <end position="44"/>
    </location>
</feature>
<dbReference type="InterPro" id="IPR039568">
    <property type="entry name" value="Peptidase_MA-like_dom"/>
</dbReference>
<dbReference type="KEGG" id="tfr:BR63_12895"/>
<reference evidence="3 4" key="1">
    <citation type="journal article" date="2019" name="Front. Microbiol.">
        <title>Thermoanaerosceptrum fracticalcis gen. nov. sp. nov., a Novel Fumarate-Fermenting Microorganism From a Deep Fractured Carbonate Aquifer of the US Great Basin.</title>
        <authorList>
            <person name="Hamilton-Brehm S.D."/>
            <person name="Stewart L.E."/>
            <person name="Zavarin M."/>
            <person name="Caldwell M."/>
            <person name="Lawson P.A."/>
            <person name="Onstott T.C."/>
            <person name="Grzymski J."/>
            <person name="Neveux I."/>
            <person name="Lollar B.S."/>
            <person name="Russell C.E."/>
            <person name="Moser D.P."/>
        </authorList>
    </citation>
    <scope>NUCLEOTIDE SEQUENCE [LARGE SCALE GENOMIC DNA]</scope>
    <source>
        <strain evidence="3 4">DRI-13</strain>
    </source>
</reference>
<dbReference type="EMBL" id="CP045798">
    <property type="protein sequence ID" value="QNB47127.1"/>
    <property type="molecule type" value="Genomic_DNA"/>
</dbReference>